<evidence type="ECO:0000313" key="2">
    <source>
        <dbReference type="Proteomes" id="UP000887159"/>
    </source>
</evidence>
<name>A0A8X7BGX5_TRICX</name>
<comment type="caution">
    <text evidence="1">The sequence shown here is derived from an EMBL/GenBank/DDBJ whole genome shotgun (WGS) entry which is preliminary data.</text>
</comment>
<protein>
    <submittedName>
        <fullName evidence="1">Uncharacterized protein</fullName>
    </submittedName>
</protein>
<evidence type="ECO:0000313" key="1">
    <source>
        <dbReference type="EMBL" id="GFY29942.1"/>
    </source>
</evidence>
<organism evidence="1 2">
    <name type="scientific">Trichonephila clavipes</name>
    <name type="common">Golden silk orbweaver</name>
    <name type="synonym">Nephila clavipes</name>
    <dbReference type="NCBI Taxonomy" id="2585209"/>
    <lineage>
        <taxon>Eukaryota</taxon>
        <taxon>Metazoa</taxon>
        <taxon>Ecdysozoa</taxon>
        <taxon>Arthropoda</taxon>
        <taxon>Chelicerata</taxon>
        <taxon>Arachnida</taxon>
        <taxon>Araneae</taxon>
        <taxon>Araneomorphae</taxon>
        <taxon>Entelegynae</taxon>
        <taxon>Araneoidea</taxon>
        <taxon>Nephilidae</taxon>
        <taxon>Trichonephila</taxon>
    </lineage>
</organism>
<dbReference type="EMBL" id="BMAU01021390">
    <property type="protein sequence ID" value="GFY29942.1"/>
    <property type="molecule type" value="Genomic_DNA"/>
</dbReference>
<accession>A0A8X7BGX5</accession>
<reference evidence="1" key="1">
    <citation type="submission" date="2020-08" db="EMBL/GenBank/DDBJ databases">
        <title>Multicomponent nature underlies the extraordinary mechanical properties of spider dragline silk.</title>
        <authorList>
            <person name="Kono N."/>
            <person name="Nakamura H."/>
            <person name="Mori M."/>
            <person name="Yoshida Y."/>
            <person name="Ohtoshi R."/>
            <person name="Malay A.D."/>
            <person name="Moran D.A.P."/>
            <person name="Tomita M."/>
            <person name="Numata K."/>
            <person name="Arakawa K."/>
        </authorList>
    </citation>
    <scope>NUCLEOTIDE SEQUENCE</scope>
</reference>
<proteinExistence type="predicted"/>
<dbReference type="AlphaFoldDB" id="A0A8X7BGX5"/>
<sequence length="78" mass="8585">MSPDDAIQALQRLGMLSNYQSDLGEYYTTHQAIHSEVPVDRWEGVDGLQFVGQAYPTHALLDALLDSSSVSMLVNPYG</sequence>
<keyword evidence="2" id="KW-1185">Reference proteome</keyword>
<gene>
    <name evidence="1" type="ORF">TNCV_4072551</name>
</gene>
<dbReference type="Proteomes" id="UP000887159">
    <property type="component" value="Unassembled WGS sequence"/>
</dbReference>